<dbReference type="InterPro" id="IPR036977">
    <property type="entry name" value="DNA_primase_Znf_CHC2"/>
</dbReference>
<dbReference type="Gene3D" id="3.90.580.10">
    <property type="entry name" value="Zinc finger, CHC2-type domain"/>
    <property type="match status" value="1"/>
</dbReference>
<reference evidence="2 3" key="1">
    <citation type="submission" date="2016-10" db="EMBL/GenBank/DDBJ databases">
        <authorList>
            <person name="de Groot N.N."/>
        </authorList>
    </citation>
    <scope>NUCLEOTIDE SEQUENCE [LARGE SCALE GENOMIC DNA]</scope>
    <source>
        <strain evidence="2 3">AR67</strain>
    </source>
</reference>
<dbReference type="RefSeq" id="WP_074963285.1">
    <property type="nucleotide sequence ID" value="NZ_FOKQ01000055.1"/>
</dbReference>
<dbReference type="Gene3D" id="3.40.1360.10">
    <property type="match status" value="1"/>
</dbReference>
<feature type="domain" description="DUF3991" evidence="1">
    <location>
        <begin position="142"/>
        <end position="212"/>
    </location>
</feature>
<organism evidence="2 3">
    <name type="scientific">Ruminococcus albus</name>
    <dbReference type="NCBI Taxonomy" id="1264"/>
    <lineage>
        <taxon>Bacteria</taxon>
        <taxon>Bacillati</taxon>
        <taxon>Bacillota</taxon>
        <taxon>Clostridia</taxon>
        <taxon>Eubacteriales</taxon>
        <taxon>Oscillospiraceae</taxon>
        <taxon>Ruminococcus</taxon>
    </lineage>
</organism>
<dbReference type="EMBL" id="FOKQ01000055">
    <property type="protein sequence ID" value="SFD26681.1"/>
    <property type="molecule type" value="Genomic_DNA"/>
</dbReference>
<dbReference type="OrthoDB" id="9802530at2"/>
<name>A0A1I1QX24_RUMAL</name>
<gene>
    <name evidence="2" type="ORF">SAMN02910406_03539</name>
</gene>
<dbReference type="Pfam" id="PF13154">
    <property type="entry name" value="DUF3991"/>
    <property type="match status" value="1"/>
</dbReference>
<dbReference type="Proteomes" id="UP000182192">
    <property type="component" value="Unassembled WGS sequence"/>
</dbReference>
<sequence length="357" mass="40919">MPKRISYIGSGKEFVHYTNDELENLRSIDMIDFLGRKEGFSFKQTSSYFKCVEHDSLVIYPNRRTWAWNSHDVKGKNVLDWLQRVDGLSFQEACMMLSPLETETVTRFKKTTSALTTSKEPSQKQLYIPEKTNGNYKNVYMYLTLTRCIDADIVSTLFHDKLIYQDTHNNACFVGYDENNNIRCVTQRGTNTYADKAYKGNTTGSMIEYSFNVPCNKSDPKAEINRVYLFEAPIDLLSHATIAKIVGSQKGDTDNCWKRQNRLALLGVSDVALQSYLTRNPNISEIVCCLDSDAAGREGAKNIMQKYGDRYKVSIHTPKNSKDYNEVLCKYIQQQKTVTQSDNIDNDVTYNRTSARR</sequence>
<evidence type="ECO:0000259" key="1">
    <source>
        <dbReference type="Pfam" id="PF13154"/>
    </source>
</evidence>
<proteinExistence type="predicted"/>
<accession>A0A1I1QX24</accession>
<dbReference type="GO" id="GO:0006260">
    <property type="term" value="P:DNA replication"/>
    <property type="evidence" value="ECO:0007669"/>
    <property type="project" value="InterPro"/>
</dbReference>
<dbReference type="GO" id="GO:0008270">
    <property type="term" value="F:zinc ion binding"/>
    <property type="evidence" value="ECO:0007669"/>
    <property type="project" value="InterPro"/>
</dbReference>
<dbReference type="SUPFAM" id="SSF56731">
    <property type="entry name" value="DNA primase core"/>
    <property type="match status" value="1"/>
</dbReference>
<dbReference type="Pfam" id="PF13155">
    <property type="entry name" value="Toprim_2"/>
    <property type="match status" value="1"/>
</dbReference>
<dbReference type="InterPro" id="IPR025054">
    <property type="entry name" value="DUF3991"/>
</dbReference>
<evidence type="ECO:0000313" key="2">
    <source>
        <dbReference type="EMBL" id="SFD26681.1"/>
    </source>
</evidence>
<dbReference type="GO" id="GO:0003677">
    <property type="term" value="F:DNA binding"/>
    <property type="evidence" value="ECO:0007669"/>
    <property type="project" value="InterPro"/>
</dbReference>
<dbReference type="eggNOG" id="COG0358">
    <property type="taxonomic scope" value="Bacteria"/>
</dbReference>
<evidence type="ECO:0000313" key="3">
    <source>
        <dbReference type="Proteomes" id="UP000182192"/>
    </source>
</evidence>
<dbReference type="SUPFAM" id="SSF57783">
    <property type="entry name" value="Zinc beta-ribbon"/>
    <property type="match status" value="1"/>
</dbReference>
<protein>
    <submittedName>
        <fullName evidence="2">Toprim-like</fullName>
    </submittedName>
</protein>
<dbReference type="AlphaFoldDB" id="A0A1I1QX24"/>